<feature type="non-terminal residue" evidence="1">
    <location>
        <position position="62"/>
    </location>
</feature>
<dbReference type="EMBL" id="JYDW01001896">
    <property type="protein sequence ID" value="KRZ46886.1"/>
    <property type="molecule type" value="Genomic_DNA"/>
</dbReference>
<feature type="non-terminal residue" evidence="1">
    <location>
        <position position="1"/>
    </location>
</feature>
<name>A0A0V1KI17_9BILA</name>
<reference evidence="1 2" key="1">
    <citation type="submission" date="2015-05" db="EMBL/GenBank/DDBJ databases">
        <title>Evolution of Trichinella species and genotypes.</title>
        <authorList>
            <person name="Korhonen P.K."/>
            <person name="Edoardo P."/>
            <person name="Giuseppe L.R."/>
            <person name="Gasser R.B."/>
        </authorList>
    </citation>
    <scope>NUCLEOTIDE SEQUENCE [LARGE SCALE GENOMIC DNA]</scope>
    <source>
        <strain evidence="1">ISS10</strain>
    </source>
</reference>
<accession>A0A0V1KI17</accession>
<gene>
    <name evidence="1" type="ORF">T02_8854</name>
</gene>
<evidence type="ECO:0000313" key="1">
    <source>
        <dbReference type="EMBL" id="KRZ46886.1"/>
    </source>
</evidence>
<keyword evidence="2" id="KW-1185">Reference proteome</keyword>
<proteinExistence type="predicted"/>
<comment type="caution">
    <text evidence="1">The sequence shown here is derived from an EMBL/GenBank/DDBJ whole genome shotgun (WGS) entry which is preliminary data.</text>
</comment>
<protein>
    <submittedName>
        <fullName evidence="1">Uncharacterized protein</fullName>
    </submittedName>
</protein>
<evidence type="ECO:0000313" key="2">
    <source>
        <dbReference type="Proteomes" id="UP000054721"/>
    </source>
</evidence>
<dbReference type="Proteomes" id="UP000054721">
    <property type="component" value="Unassembled WGS sequence"/>
</dbReference>
<dbReference type="AlphaFoldDB" id="A0A0V1KI17"/>
<sequence length="62" mass="7164">LATLEAGLDPACKNINQVLAERLMEYDITRSVEMIKGQRRKEQYKALVGLGWTHPRKFDTFL</sequence>
<organism evidence="1 2">
    <name type="scientific">Trichinella nativa</name>
    <dbReference type="NCBI Taxonomy" id="6335"/>
    <lineage>
        <taxon>Eukaryota</taxon>
        <taxon>Metazoa</taxon>
        <taxon>Ecdysozoa</taxon>
        <taxon>Nematoda</taxon>
        <taxon>Enoplea</taxon>
        <taxon>Dorylaimia</taxon>
        <taxon>Trichinellida</taxon>
        <taxon>Trichinellidae</taxon>
        <taxon>Trichinella</taxon>
    </lineage>
</organism>